<evidence type="ECO:0000313" key="3">
    <source>
        <dbReference type="Proteomes" id="UP000077002"/>
    </source>
</evidence>
<name>A0A177FBS5_9EURO</name>
<dbReference type="RefSeq" id="XP_022513248.1">
    <property type="nucleotide sequence ID" value="XM_022654432.1"/>
</dbReference>
<gene>
    <name evidence="2" type="ORF">AYO21_04459</name>
</gene>
<dbReference type="Proteomes" id="UP000077002">
    <property type="component" value="Unassembled WGS sequence"/>
</dbReference>
<sequence length="530" mass="59108">MASPGPPSEPPPEPEADAHGLQPELSFPDLSSVPGNELRKLTDTTIVSVERNGEIYAPIFRQMQIRADRYQQFHSGVIRVIRNRHHKLIQRGSDSSLKNITELLIRAFAYIIWKPGSEWVLADTDLEEGEAKLIYIKGKNNTLDERKFDRFFPIIDPLWRQMRNLMFTRRRQGPTQRGRFSRRAETDGEDLYPADADTHSSSSSSPITAYERARARATAKLDKLAAHVARMAPPPAQRMDSDHTEEAIMDLIVRLVEIRANSDPHTFEELWQTHVMRVEELDDGQGTHQAKPEKESNTASLAKTNKPNPGLAHYHDDDHRQHRASQSNEPFMTHGAPSLPRSLVSQALIPPSLPSVMSVYISVSRLPTRSNFNTISHTAAASLAPAYQWPSAPVQEHKLAPFFLGACYRVDVSPSAVLAEKHSAGGVARAEISTQSHLGGACDHTVSDREMSDATSHLPAPQVSLPKPTRAESSAPATPAPRTNVDDFTEEEWRVIALGWRDFQNDLRHAARMGTRIWRMKVGIITASSA</sequence>
<proteinExistence type="predicted"/>
<evidence type="ECO:0000313" key="2">
    <source>
        <dbReference type="EMBL" id="OAG41296.1"/>
    </source>
</evidence>
<protein>
    <submittedName>
        <fullName evidence="2">Uncharacterized protein</fullName>
    </submittedName>
</protein>
<feature type="compositionally biased region" description="Pro residues" evidence="1">
    <location>
        <begin position="1"/>
        <end position="13"/>
    </location>
</feature>
<evidence type="ECO:0000256" key="1">
    <source>
        <dbReference type="SAM" id="MobiDB-lite"/>
    </source>
</evidence>
<dbReference type="GeneID" id="34599629"/>
<reference evidence="2 3" key="1">
    <citation type="submission" date="2016-03" db="EMBL/GenBank/DDBJ databases">
        <title>Draft genome sequence of the Fonsecaea monophora CBS 269.37.</title>
        <authorList>
            <person name="Bombassaro A."/>
            <person name="Vinicius W.A."/>
            <person name="De Hoog S."/>
            <person name="Sun J."/>
            <person name="Souza E.M."/>
            <person name="Raittz R.T."/>
            <person name="Costa F."/>
            <person name="Leao A.C."/>
            <person name="Tadra-Sfeir M.Z."/>
            <person name="Baura V."/>
            <person name="Balsanelli E."/>
            <person name="Pedrosa F.O."/>
            <person name="Moreno L.F."/>
            <person name="Steffens M.B."/>
            <person name="Xi L."/>
            <person name="Bocca A.L."/>
            <person name="Felipe M.S."/>
            <person name="Teixeira M."/>
            <person name="Telles Filho F.Q."/>
            <person name="Azevedo C.M."/>
            <person name="Gomes R."/>
            <person name="Vicente V.A."/>
        </authorList>
    </citation>
    <scope>NUCLEOTIDE SEQUENCE [LARGE SCALE GENOMIC DNA]</scope>
    <source>
        <strain evidence="2 3">CBS 269.37</strain>
    </source>
</reference>
<feature type="region of interest" description="Disordered" evidence="1">
    <location>
        <begin position="1"/>
        <end position="36"/>
    </location>
</feature>
<comment type="caution">
    <text evidence="2">The sequence shown here is derived from an EMBL/GenBank/DDBJ whole genome shotgun (WGS) entry which is preliminary data.</text>
</comment>
<feature type="region of interest" description="Disordered" evidence="1">
    <location>
        <begin position="282"/>
        <end position="337"/>
    </location>
</feature>
<dbReference type="EMBL" id="LVKK01000025">
    <property type="protein sequence ID" value="OAG41296.1"/>
    <property type="molecule type" value="Genomic_DNA"/>
</dbReference>
<dbReference type="AlphaFoldDB" id="A0A177FBS5"/>
<feature type="region of interest" description="Disordered" evidence="1">
    <location>
        <begin position="438"/>
        <end position="486"/>
    </location>
</feature>
<feature type="compositionally biased region" description="Polar residues" evidence="1">
    <location>
        <begin position="297"/>
        <end position="307"/>
    </location>
</feature>
<feature type="region of interest" description="Disordered" evidence="1">
    <location>
        <begin position="170"/>
        <end position="213"/>
    </location>
</feature>
<keyword evidence="3" id="KW-1185">Reference proteome</keyword>
<accession>A0A177FBS5</accession>
<organism evidence="2 3">
    <name type="scientific">Fonsecaea monophora</name>
    <dbReference type="NCBI Taxonomy" id="254056"/>
    <lineage>
        <taxon>Eukaryota</taxon>
        <taxon>Fungi</taxon>
        <taxon>Dikarya</taxon>
        <taxon>Ascomycota</taxon>
        <taxon>Pezizomycotina</taxon>
        <taxon>Eurotiomycetes</taxon>
        <taxon>Chaetothyriomycetidae</taxon>
        <taxon>Chaetothyriales</taxon>
        <taxon>Herpotrichiellaceae</taxon>
        <taxon>Fonsecaea</taxon>
    </lineage>
</organism>
<dbReference type="OrthoDB" id="4160615at2759"/>